<dbReference type="GO" id="GO:0009407">
    <property type="term" value="P:toxin catabolic process"/>
    <property type="evidence" value="ECO:0007669"/>
    <property type="project" value="UniProtKB-ARBA"/>
</dbReference>
<proteinExistence type="inferred from homology"/>
<comment type="caution">
    <text evidence="6">The sequence shown here is derived from an EMBL/GenBank/DDBJ whole genome shotgun (WGS) entry which is preliminary data.</text>
</comment>
<name>A0A811S139_9POAL</name>
<dbReference type="EMBL" id="CAJGYO010000018">
    <property type="protein sequence ID" value="CAD6336047.1"/>
    <property type="molecule type" value="Genomic_DNA"/>
</dbReference>
<dbReference type="SUPFAM" id="SSF51735">
    <property type="entry name" value="NAD(P)-binding Rossmann-fold domains"/>
    <property type="match status" value="1"/>
</dbReference>
<organism evidence="6 7">
    <name type="scientific">Miscanthus lutarioriparius</name>
    <dbReference type="NCBI Taxonomy" id="422564"/>
    <lineage>
        <taxon>Eukaryota</taxon>
        <taxon>Viridiplantae</taxon>
        <taxon>Streptophyta</taxon>
        <taxon>Embryophyta</taxon>
        <taxon>Tracheophyta</taxon>
        <taxon>Spermatophyta</taxon>
        <taxon>Magnoliopsida</taxon>
        <taxon>Liliopsida</taxon>
        <taxon>Poales</taxon>
        <taxon>Poaceae</taxon>
        <taxon>PACMAD clade</taxon>
        <taxon>Panicoideae</taxon>
        <taxon>Andropogonodae</taxon>
        <taxon>Andropogoneae</taxon>
        <taxon>Saccharinae</taxon>
        <taxon>Miscanthus</taxon>
    </lineage>
</organism>
<evidence type="ECO:0000256" key="4">
    <source>
        <dbReference type="ARBA" id="ARBA00023002"/>
    </source>
</evidence>
<dbReference type="AlphaFoldDB" id="A0A811S139"/>
<sequence>MEQKQSLTATEKNMKNSSREVRVCVTGGAGFIGSWLVKKLLEKGYTVHATLRNTEDEEKTGLLRRLVPGAADRLRLFEADLFDAATFAPAIAGCQFVFLVATPYGLEVAAGSKYKSTAEAAVAAVRVILRQCEESKTVKRVIHTASISAASPLKDKDDGAGGAGYKDFISESCWTPLDVDYHLRSPHFDKYILAKLQSEQELLRYNDGESPAFEVVTLPLVLVAGDTVLGHAPKTLEHAVSPVSRKEFSFMFLRLVQGLLGSVPLVHVDDACDALLFCMEQPSIAGRFLCAAAYPSIHDITDHYANKFPHLDVLRATEAVVGRVQPEGDKLGELGFRYRYGMEDILDSSVACAARLGSLDAAKLSV</sequence>
<keyword evidence="7" id="KW-1185">Reference proteome</keyword>
<evidence type="ECO:0000313" key="7">
    <source>
        <dbReference type="Proteomes" id="UP000604825"/>
    </source>
</evidence>
<gene>
    <name evidence="6" type="ORF">NCGR_LOCUS60145</name>
</gene>
<dbReference type="InterPro" id="IPR001509">
    <property type="entry name" value="Epimerase_deHydtase"/>
</dbReference>
<evidence type="ECO:0000313" key="6">
    <source>
        <dbReference type="EMBL" id="CAD6336047.1"/>
    </source>
</evidence>
<dbReference type="InterPro" id="IPR050425">
    <property type="entry name" value="NAD(P)_dehydrat-like"/>
</dbReference>
<accession>A0A811S139</accession>
<dbReference type="FunFam" id="3.40.50.720:FF:000409">
    <property type="entry name" value="NADPH HC toxin reductase"/>
    <property type="match status" value="1"/>
</dbReference>
<dbReference type="Gene3D" id="3.40.50.720">
    <property type="entry name" value="NAD(P)-binding Rossmann-like Domain"/>
    <property type="match status" value="1"/>
</dbReference>
<dbReference type="Pfam" id="PF01370">
    <property type="entry name" value="Epimerase"/>
    <property type="match status" value="1"/>
</dbReference>
<reference evidence="6" key="1">
    <citation type="submission" date="2020-10" db="EMBL/GenBank/DDBJ databases">
        <authorList>
            <person name="Han B."/>
            <person name="Lu T."/>
            <person name="Zhao Q."/>
            <person name="Huang X."/>
            <person name="Zhao Y."/>
        </authorList>
    </citation>
    <scope>NUCLEOTIDE SEQUENCE</scope>
</reference>
<feature type="domain" description="NAD-dependent epimerase/dehydratase" evidence="5">
    <location>
        <begin position="23"/>
        <end position="282"/>
    </location>
</feature>
<dbReference type="GO" id="GO:0050832">
    <property type="term" value="P:defense response to fungus"/>
    <property type="evidence" value="ECO:0007669"/>
    <property type="project" value="UniProtKB-ARBA"/>
</dbReference>
<dbReference type="Proteomes" id="UP000604825">
    <property type="component" value="Unassembled WGS sequence"/>
</dbReference>
<keyword evidence="4" id="KW-0560">Oxidoreductase</keyword>
<evidence type="ECO:0000256" key="2">
    <source>
        <dbReference type="ARBA" id="ARBA00022821"/>
    </source>
</evidence>
<comment type="similarity">
    <text evidence="1">Belongs to the NAD(P)-dependent epimerase/dehydratase family.</text>
</comment>
<dbReference type="PANTHER" id="PTHR10366">
    <property type="entry name" value="NAD DEPENDENT EPIMERASE/DEHYDRATASE"/>
    <property type="match status" value="1"/>
</dbReference>
<dbReference type="InterPro" id="IPR036291">
    <property type="entry name" value="NAD(P)-bd_dom_sf"/>
</dbReference>
<dbReference type="PANTHER" id="PTHR10366:SF738">
    <property type="entry name" value="NAD-DEPENDENT EPIMERASE_DEHYDRATASE DOMAIN-CONTAINING PROTEIN"/>
    <property type="match status" value="1"/>
</dbReference>
<protein>
    <recommendedName>
        <fullName evidence="5">NAD-dependent epimerase/dehydratase domain-containing protein</fullName>
    </recommendedName>
</protein>
<dbReference type="OrthoDB" id="2735536at2759"/>
<evidence type="ECO:0000256" key="3">
    <source>
        <dbReference type="ARBA" id="ARBA00022857"/>
    </source>
</evidence>
<dbReference type="CDD" id="cd08958">
    <property type="entry name" value="FR_SDR_e"/>
    <property type="match status" value="1"/>
</dbReference>
<evidence type="ECO:0000256" key="1">
    <source>
        <dbReference type="ARBA" id="ARBA00007637"/>
    </source>
</evidence>
<keyword evidence="2" id="KW-0611">Plant defense</keyword>
<evidence type="ECO:0000259" key="5">
    <source>
        <dbReference type="Pfam" id="PF01370"/>
    </source>
</evidence>
<keyword evidence="3" id="KW-0521">NADP</keyword>
<dbReference type="GO" id="GO:0016616">
    <property type="term" value="F:oxidoreductase activity, acting on the CH-OH group of donors, NAD or NADP as acceptor"/>
    <property type="evidence" value="ECO:0007669"/>
    <property type="project" value="TreeGrafter"/>
</dbReference>